<sequence>MNLLQSGGNIAPSKEQRELVVRRSSSLWLSLREATSHQKPPTANIPDISQGLRQVPSFTETHHKTHATSTSIFLFAKGTVTWSTTDASGCAAPSSLGKTTECSISRPLEEDFSRLAETRELEQSFLLGIRDATPCSIDESHGLRRWPGSEGDYTEESNYVTVLALAWAYILSSLWVESQNGRMRYTDEKAPVSSPSAAVDGGTLAVCSDTPPATRCDIEYQPPWATRLTSSMRLTIYGPSGTQPTTECPGSYQSFTYLRDFCLQRDLVEQAKAALAAALMFPSHAHLRVPLALPAPMYMDTQPSAETETSQLQSQALEDSFKVLPNLMTISSAATGITAALCSVFFEPSIPCNLCSEWLEPFFTIISSLDTRQLTAMCMLRRPSIGGWWLGSAITGLHRYILQEARSGTPLVNLPSWWWTQVPQSYLCSPCLNPIDGHDSFISRQKEAVLLYLSQDSWSYSPPWKPPGKVTINDSHIVVQEHARCTGHFLSYLSWSWLTADGFCVPDAGYSSWGSAPETYDHSACSGNVMTPDLGKMSQEASKACSRMIFWGLWQQGSATHDRELYQSLKAWIDMSPDSEDDSEEDDLESGDSIGKPENAEKILNWLVIK</sequence>
<reference evidence="3" key="1">
    <citation type="journal article" date="2012" name="MBio">
        <title>Comparative genome analysis of Trichophyton rubrum and related dermatophytes reveals candidate genes involved in infection.</title>
        <authorList>
            <person name="Martinez D.A."/>
            <person name="Oliver B.G."/>
            <person name="Graeser Y."/>
            <person name="Goldberg J.M."/>
            <person name="Li W."/>
            <person name="Martinez-Rossi N.M."/>
            <person name="Monod M."/>
            <person name="Shelest E."/>
            <person name="Barton R.C."/>
            <person name="Birch E."/>
            <person name="Brakhage A.A."/>
            <person name="Chen Z."/>
            <person name="Gurr S.J."/>
            <person name="Heiman D."/>
            <person name="Heitman J."/>
            <person name="Kosti I."/>
            <person name="Rossi A."/>
            <person name="Saif S."/>
            <person name="Samalova M."/>
            <person name="Saunders C.W."/>
            <person name="Shea T."/>
            <person name="Summerbell R.C."/>
            <person name="Xu J."/>
            <person name="Young S."/>
            <person name="Zeng Q."/>
            <person name="Birren B.W."/>
            <person name="Cuomo C.A."/>
            <person name="White T.C."/>
        </authorList>
    </citation>
    <scope>NUCLEOTIDE SEQUENCE [LARGE SCALE GENOMIC DNA]</scope>
    <source>
        <strain evidence="3">ATCC MYA-4605 / CBS 113480</strain>
    </source>
</reference>
<dbReference type="VEuPathDB" id="FungiDB:MCYG_01131"/>
<dbReference type="GeneID" id="9228488"/>
<dbReference type="EMBL" id="DS995701">
    <property type="protein sequence ID" value="EEQ28243.1"/>
    <property type="molecule type" value="Genomic_DNA"/>
</dbReference>
<dbReference type="OrthoDB" id="3549294at2759"/>
<evidence type="ECO:0000313" key="3">
    <source>
        <dbReference type="Proteomes" id="UP000002035"/>
    </source>
</evidence>
<dbReference type="HOGENOM" id="CLU_013935_2_0_1"/>
<feature type="region of interest" description="Disordered" evidence="1">
    <location>
        <begin position="576"/>
        <end position="596"/>
    </location>
</feature>
<feature type="compositionally biased region" description="Acidic residues" evidence="1">
    <location>
        <begin position="577"/>
        <end position="590"/>
    </location>
</feature>
<name>C5FEU9_ARTOC</name>
<accession>C5FEU9</accession>
<dbReference type="STRING" id="554155.C5FEU9"/>
<organism evidence="2 3">
    <name type="scientific">Arthroderma otae (strain ATCC MYA-4605 / CBS 113480)</name>
    <name type="common">Microsporum canis</name>
    <dbReference type="NCBI Taxonomy" id="554155"/>
    <lineage>
        <taxon>Eukaryota</taxon>
        <taxon>Fungi</taxon>
        <taxon>Dikarya</taxon>
        <taxon>Ascomycota</taxon>
        <taxon>Pezizomycotina</taxon>
        <taxon>Eurotiomycetes</taxon>
        <taxon>Eurotiomycetidae</taxon>
        <taxon>Onygenales</taxon>
        <taxon>Arthrodermataceae</taxon>
        <taxon>Microsporum</taxon>
    </lineage>
</organism>
<gene>
    <name evidence="2" type="ORF">MCYG_01131</name>
</gene>
<evidence type="ECO:0000313" key="2">
    <source>
        <dbReference type="EMBL" id="EEQ28243.1"/>
    </source>
</evidence>
<keyword evidence="3" id="KW-1185">Reference proteome</keyword>
<dbReference type="Proteomes" id="UP000002035">
    <property type="component" value="Unassembled WGS sequence"/>
</dbReference>
<protein>
    <submittedName>
        <fullName evidence="2">Uncharacterized protein</fullName>
    </submittedName>
</protein>
<dbReference type="RefSeq" id="XP_002851027.1">
    <property type="nucleotide sequence ID" value="XM_002850981.1"/>
</dbReference>
<evidence type="ECO:0000256" key="1">
    <source>
        <dbReference type="SAM" id="MobiDB-lite"/>
    </source>
</evidence>
<dbReference type="eggNOG" id="ENOG502SIZE">
    <property type="taxonomic scope" value="Eukaryota"/>
</dbReference>
<dbReference type="AlphaFoldDB" id="C5FEU9"/>
<dbReference type="OMA" id="HARCTGH"/>
<proteinExistence type="predicted"/>